<feature type="region of interest" description="Disordered" evidence="1">
    <location>
        <begin position="1"/>
        <end position="31"/>
    </location>
</feature>
<dbReference type="Pfam" id="PF20150">
    <property type="entry name" value="2EXR"/>
    <property type="match status" value="1"/>
</dbReference>
<evidence type="ECO:0000313" key="4">
    <source>
        <dbReference type="Proteomes" id="UP000245910"/>
    </source>
</evidence>
<dbReference type="PANTHER" id="PTHR35910">
    <property type="entry name" value="2EXR DOMAIN-CONTAINING PROTEIN"/>
    <property type="match status" value="1"/>
</dbReference>
<keyword evidence="4" id="KW-1185">Reference proteome</keyword>
<reference evidence="4" key="1">
    <citation type="submission" date="2014-10" db="EMBL/GenBank/DDBJ databases">
        <authorList>
            <person name="King R."/>
        </authorList>
    </citation>
    <scope>NUCLEOTIDE SEQUENCE [LARGE SCALE GENOMIC DNA]</scope>
    <source>
        <strain evidence="4">A3/5</strain>
    </source>
</reference>
<evidence type="ECO:0000313" key="3">
    <source>
        <dbReference type="EMBL" id="CEI39884.1"/>
    </source>
</evidence>
<dbReference type="OrthoDB" id="3596450at2759"/>
<protein>
    <recommendedName>
        <fullName evidence="2">2EXR domain-containing protein</fullName>
    </recommendedName>
</protein>
<dbReference type="Proteomes" id="UP000245910">
    <property type="component" value="Chromosome IIII"/>
</dbReference>
<evidence type="ECO:0000256" key="1">
    <source>
        <dbReference type="SAM" id="MobiDB-lite"/>
    </source>
</evidence>
<proteinExistence type="predicted"/>
<accession>A0A2L2SPQ4</accession>
<name>A0A2L2SPQ4_9HYPO</name>
<feature type="domain" description="2EXR" evidence="2">
    <location>
        <begin position="29"/>
        <end position="146"/>
    </location>
</feature>
<dbReference type="AlphaFoldDB" id="A0A2L2SPQ4"/>
<dbReference type="PANTHER" id="PTHR35910:SF1">
    <property type="entry name" value="2EXR DOMAIN-CONTAINING PROTEIN"/>
    <property type="match status" value="1"/>
</dbReference>
<sequence>MTSTAPARSPPEGTEGGASSSTKITAPTFHGFPKLPPELRVKIWKAACLPRTDNDHGIQYITVDVVVKDGVDEDVVILNENLDGYDANARVDRDANGYVVLRALAHTKNRSVNTPTTSNDYKESAYLWDAGLWIACRESRNAIAKHLDIDARLQVGDSEIKKCPVSWYKKKFLSTLVPHKKDKVWRPMVVPRSDIFCIAAGPLRALPKNPHGMKPLAPFLGQRNFTITEDWKIAFKFDSGWNKGFPRTLRKLQRENSPRGLLAN</sequence>
<evidence type="ECO:0000259" key="2">
    <source>
        <dbReference type="Pfam" id="PF20150"/>
    </source>
</evidence>
<dbReference type="EMBL" id="LN649232">
    <property type="protein sequence ID" value="CEI39884.1"/>
    <property type="molecule type" value="Genomic_DNA"/>
</dbReference>
<dbReference type="InterPro" id="IPR045518">
    <property type="entry name" value="2EXR"/>
</dbReference>
<organism evidence="3 4">
    <name type="scientific">Fusarium venenatum</name>
    <dbReference type="NCBI Taxonomy" id="56646"/>
    <lineage>
        <taxon>Eukaryota</taxon>
        <taxon>Fungi</taxon>
        <taxon>Dikarya</taxon>
        <taxon>Ascomycota</taxon>
        <taxon>Pezizomycotina</taxon>
        <taxon>Sordariomycetes</taxon>
        <taxon>Hypocreomycetidae</taxon>
        <taxon>Hypocreales</taxon>
        <taxon>Nectriaceae</taxon>
        <taxon>Fusarium</taxon>
    </lineage>
</organism>